<evidence type="ECO:0000256" key="3">
    <source>
        <dbReference type="ARBA" id="ARBA00004947"/>
    </source>
</evidence>
<feature type="domain" description="Galactose-1-phosphate uridyl transferase C-terminal" evidence="14">
    <location>
        <begin position="168"/>
        <end position="329"/>
    </location>
</feature>
<evidence type="ECO:0000313" key="15">
    <source>
        <dbReference type="EMBL" id="CAF2853974.1"/>
    </source>
</evidence>
<dbReference type="InterPro" id="IPR019779">
    <property type="entry name" value="GalP_UDPtransf1_His-AS"/>
</dbReference>
<dbReference type="InterPro" id="IPR005850">
    <property type="entry name" value="GalP_Utransf_C"/>
</dbReference>
<keyword evidence="6 12" id="KW-0548">Nucleotidyltransferase</keyword>
<dbReference type="GO" id="GO:0008108">
    <property type="term" value="F:UDP-glucose:hexose-1-phosphate uridylyltransferase activity"/>
    <property type="evidence" value="ECO:0007669"/>
    <property type="project" value="UniProtKB-EC"/>
</dbReference>
<organism evidence="15 16">
    <name type="scientific">Lepeophtheirus salmonis</name>
    <name type="common">Salmon louse</name>
    <name type="synonym">Caligus salmonis</name>
    <dbReference type="NCBI Taxonomy" id="72036"/>
    <lineage>
        <taxon>Eukaryota</taxon>
        <taxon>Metazoa</taxon>
        <taxon>Ecdysozoa</taxon>
        <taxon>Arthropoda</taxon>
        <taxon>Crustacea</taxon>
        <taxon>Multicrustacea</taxon>
        <taxon>Hexanauplia</taxon>
        <taxon>Copepoda</taxon>
        <taxon>Siphonostomatoida</taxon>
        <taxon>Caligidae</taxon>
        <taxon>Lepeophtheirus</taxon>
    </lineage>
</organism>
<comment type="cofactor">
    <cofactor evidence="2">
        <name>Zn(2+)</name>
        <dbReference type="ChEBI" id="CHEBI:29105"/>
    </cofactor>
</comment>
<reference evidence="15" key="1">
    <citation type="submission" date="2021-02" db="EMBL/GenBank/DDBJ databases">
        <authorList>
            <person name="Bekaert M."/>
        </authorList>
    </citation>
    <scope>NUCLEOTIDE SEQUENCE</scope>
    <source>
        <strain evidence="15">IoA-00</strain>
    </source>
</reference>
<evidence type="ECO:0000256" key="5">
    <source>
        <dbReference type="ARBA" id="ARBA00022679"/>
    </source>
</evidence>
<evidence type="ECO:0000256" key="4">
    <source>
        <dbReference type="ARBA" id="ARBA00010951"/>
    </source>
</evidence>
<feature type="domain" description="Galactose-1-phosphate uridyl transferase N-terminal" evidence="13">
    <location>
        <begin position="43"/>
        <end position="160"/>
    </location>
</feature>
<dbReference type="UniPathway" id="UPA00214"/>
<dbReference type="PANTHER" id="PTHR11943">
    <property type="entry name" value="GALACTOSE-1-PHOSPHATE URIDYLYLTRANSFERASE"/>
    <property type="match status" value="1"/>
</dbReference>
<dbReference type="AlphaFoldDB" id="A0A7R8CLB3"/>
<proteinExistence type="inferred from homology"/>
<sequence length="331" mass="38978">MTYFMRESACLFTPSFHEEGRKWNAILMNLNIEGKDRRHNRVIRPNGKATPNYESTYVFTNDFPALLENVQKSSGEQNELFQSAPAYGTCRVMCFSPKSNVSIPIMSVEDIRRVVDEWVKESLELGSKYSWVQIFENKGDVMGCSNPHPHCQIWASDFLPNIPKTINDKFKEYYDKLGRPMLLDYAQQELSKRERIIDENEDWICLVPYWAVWPYEVMILPKERHIRRIDYLTMEERQSLSDAMKRVTIRYDNLFKVSFPYSMGVYGAPFQMHSIDHWQFHLLYYPPLLRSATIKKFMVGYEMFANAQRDLTAEQAAQTLRNLPLLHYSLS</sequence>
<evidence type="ECO:0000313" key="16">
    <source>
        <dbReference type="Proteomes" id="UP000675881"/>
    </source>
</evidence>
<dbReference type="PIRSF" id="PIRSF000808">
    <property type="entry name" value="GalT"/>
    <property type="match status" value="1"/>
</dbReference>
<dbReference type="OrthoDB" id="418412at2759"/>
<evidence type="ECO:0000259" key="13">
    <source>
        <dbReference type="Pfam" id="PF01087"/>
    </source>
</evidence>
<dbReference type="PANTHER" id="PTHR11943:SF1">
    <property type="entry name" value="GALACTOSE-1-PHOSPHATE URIDYLYLTRANSFERASE"/>
    <property type="match status" value="1"/>
</dbReference>
<dbReference type="InterPro" id="IPR001937">
    <property type="entry name" value="GalP_UDPtransf1"/>
</dbReference>
<dbReference type="InterPro" id="IPR005849">
    <property type="entry name" value="GalP_Utransf_N"/>
</dbReference>
<dbReference type="PROSITE" id="PS00117">
    <property type="entry name" value="GAL_P_UDP_TRANSF_I"/>
    <property type="match status" value="1"/>
</dbReference>
<evidence type="ECO:0000256" key="12">
    <source>
        <dbReference type="RuleBase" id="RU000506"/>
    </source>
</evidence>
<keyword evidence="10 12" id="KW-0119">Carbohydrate metabolism</keyword>
<feature type="active site" description="Tele-UMP-histidine intermediate" evidence="11">
    <location>
        <position position="150"/>
    </location>
</feature>
<dbReference type="EMBL" id="HG994593">
    <property type="protein sequence ID" value="CAF2853974.1"/>
    <property type="molecule type" value="Genomic_DNA"/>
</dbReference>
<keyword evidence="8" id="KW-0862">Zinc</keyword>
<keyword evidence="9 12" id="KW-0299">Galactose metabolism</keyword>
<evidence type="ECO:0000256" key="6">
    <source>
        <dbReference type="ARBA" id="ARBA00022695"/>
    </source>
</evidence>
<keyword evidence="16" id="KW-1185">Reference proteome</keyword>
<protein>
    <recommendedName>
        <fullName evidence="12">Galactose-1-phosphate uridylyltransferase</fullName>
        <ecNumber evidence="12">2.7.7.12</ecNumber>
    </recommendedName>
</protein>
<keyword evidence="5 12" id="KW-0808">Transferase</keyword>
<evidence type="ECO:0000256" key="11">
    <source>
        <dbReference type="PIRSR" id="PIRSR000808-1"/>
    </source>
</evidence>
<name>A0A7R8CLB3_LEPSM</name>
<dbReference type="SUPFAM" id="SSF54197">
    <property type="entry name" value="HIT-like"/>
    <property type="match status" value="2"/>
</dbReference>
<dbReference type="NCBIfam" id="TIGR00209">
    <property type="entry name" value="galT_1"/>
    <property type="match status" value="1"/>
</dbReference>
<evidence type="ECO:0000256" key="7">
    <source>
        <dbReference type="ARBA" id="ARBA00022723"/>
    </source>
</evidence>
<evidence type="ECO:0000256" key="1">
    <source>
        <dbReference type="ARBA" id="ARBA00001107"/>
    </source>
</evidence>
<comment type="pathway">
    <text evidence="3 12">Carbohydrate metabolism; galactose metabolism.</text>
</comment>
<dbReference type="Pfam" id="PF01087">
    <property type="entry name" value="GalP_UDP_transf"/>
    <property type="match status" value="1"/>
</dbReference>
<dbReference type="GO" id="GO:0008270">
    <property type="term" value="F:zinc ion binding"/>
    <property type="evidence" value="ECO:0007669"/>
    <property type="project" value="InterPro"/>
</dbReference>
<dbReference type="Proteomes" id="UP000675881">
    <property type="component" value="Chromosome 14"/>
</dbReference>
<dbReference type="GO" id="GO:0033499">
    <property type="term" value="P:galactose catabolic process via UDP-galactose, Leloir pathway"/>
    <property type="evidence" value="ECO:0007669"/>
    <property type="project" value="TreeGrafter"/>
</dbReference>
<evidence type="ECO:0000256" key="8">
    <source>
        <dbReference type="ARBA" id="ARBA00022833"/>
    </source>
</evidence>
<dbReference type="FunFam" id="3.30.428.10:FF:000001">
    <property type="entry name" value="Galactose-1-phosphate uridylyltransferase"/>
    <property type="match status" value="1"/>
</dbReference>
<dbReference type="InterPro" id="IPR036265">
    <property type="entry name" value="HIT-like_sf"/>
</dbReference>
<comment type="similarity">
    <text evidence="4 12">Belongs to the galactose-1-phosphate uridylyltransferase type 1 family.</text>
</comment>
<evidence type="ECO:0000256" key="9">
    <source>
        <dbReference type="ARBA" id="ARBA00023144"/>
    </source>
</evidence>
<evidence type="ECO:0000259" key="14">
    <source>
        <dbReference type="Pfam" id="PF02744"/>
    </source>
</evidence>
<dbReference type="GO" id="GO:0005737">
    <property type="term" value="C:cytoplasm"/>
    <property type="evidence" value="ECO:0007669"/>
    <property type="project" value="TreeGrafter"/>
</dbReference>
<evidence type="ECO:0000256" key="10">
    <source>
        <dbReference type="ARBA" id="ARBA00023277"/>
    </source>
</evidence>
<gene>
    <name evidence="15" type="ORF">LSAA_5425</name>
</gene>
<evidence type="ECO:0000256" key="2">
    <source>
        <dbReference type="ARBA" id="ARBA00001947"/>
    </source>
</evidence>
<accession>A0A7R8CLB3</accession>
<dbReference type="CDD" id="cd00608">
    <property type="entry name" value="GalT"/>
    <property type="match status" value="1"/>
</dbReference>
<comment type="catalytic activity">
    <reaction evidence="1 12">
        <text>alpha-D-galactose 1-phosphate + UDP-alpha-D-glucose = alpha-D-glucose 1-phosphate + UDP-alpha-D-galactose</text>
        <dbReference type="Rhea" id="RHEA:13989"/>
        <dbReference type="ChEBI" id="CHEBI:58336"/>
        <dbReference type="ChEBI" id="CHEBI:58601"/>
        <dbReference type="ChEBI" id="CHEBI:58885"/>
        <dbReference type="ChEBI" id="CHEBI:66914"/>
        <dbReference type="EC" id="2.7.7.12"/>
    </reaction>
</comment>
<keyword evidence="7 12" id="KW-0479">Metal-binding</keyword>
<dbReference type="Pfam" id="PF02744">
    <property type="entry name" value="GalP_UDP_tr_C"/>
    <property type="match status" value="1"/>
</dbReference>
<dbReference type="Gene3D" id="3.30.428.10">
    <property type="entry name" value="HIT-like"/>
    <property type="match status" value="2"/>
</dbReference>
<dbReference type="EC" id="2.7.7.12" evidence="12"/>